<organism evidence="1 2">
    <name type="scientific">Lactobacillus gasseri 224-1</name>
    <dbReference type="NCBI Taxonomy" id="679196"/>
    <lineage>
        <taxon>Bacteria</taxon>
        <taxon>Bacillati</taxon>
        <taxon>Bacillota</taxon>
        <taxon>Bacilli</taxon>
        <taxon>Lactobacillales</taxon>
        <taxon>Lactobacillaceae</taxon>
        <taxon>Lactobacillus</taxon>
    </lineage>
</organism>
<reference evidence="1 2" key="1">
    <citation type="submission" date="2009-12" db="EMBL/GenBank/DDBJ databases">
        <title>Genome Sequence of Lactobacillus gasseri 224-1.</title>
        <authorList>
            <person name="Durkin A.S."/>
            <person name="Madupu R."/>
            <person name="Torralba M."/>
            <person name="Methe B."/>
            <person name="Sutton G."/>
            <person name="Strausberg R.L."/>
            <person name="Nelson K.E."/>
        </authorList>
    </citation>
    <scope>NUCLEOTIDE SEQUENCE [LARGE SCALE GENOMIC DNA]</scope>
    <source>
        <strain evidence="1 2">224-1</strain>
    </source>
</reference>
<dbReference type="EMBL" id="ADFT01000002">
    <property type="protein sequence ID" value="EFB63487.1"/>
    <property type="molecule type" value="Genomic_DNA"/>
</dbReference>
<sequence>MMLGLGDGFNIIASDAISVLDQTKTFVDLQDGDVGDITKDSYTIETVDGKKSNVNLTY</sequence>
<protein>
    <submittedName>
        <fullName evidence="1">Uncharacterized protein</fullName>
    </submittedName>
</protein>
<evidence type="ECO:0000313" key="1">
    <source>
        <dbReference type="EMBL" id="EFB63487.1"/>
    </source>
</evidence>
<dbReference type="InterPro" id="IPR029055">
    <property type="entry name" value="Ntn_hydrolases_N"/>
</dbReference>
<dbReference type="Proteomes" id="UP000003684">
    <property type="component" value="Unassembled WGS sequence"/>
</dbReference>
<dbReference type="AlphaFoldDB" id="D1YGA1"/>
<proteinExistence type="predicted"/>
<name>D1YGA1_LACGS</name>
<accession>D1YGA1</accession>
<dbReference type="SUPFAM" id="SSF56235">
    <property type="entry name" value="N-terminal nucleophile aminohydrolases (Ntn hydrolases)"/>
    <property type="match status" value="1"/>
</dbReference>
<gene>
    <name evidence="1" type="ORF">HMPREF9209_1297</name>
</gene>
<evidence type="ECO:0000313" key="2">
    <source>
        <dbReference type="Proteomes" id="UP000003684"/>
    </source>
</evidence>
<comment type="caution">
    <text evidence="1">The sequence shown here is derived from an EMBL/GenBank/DDBJ whole genome shotgun (WGS) entry which is preliminary data.</text>
</comment>